<protein>
    <submittedName>
        <fullName evidence="1">Uncharacterized protein</fullName>
    </submittedName>
</protein>
<gene>
    <name evidence="1" type="ORF">VFH_I071280</name>
</gene>
<dbReference type="Proteomes" id="UP001157006">
    <property type="component" value="Chromosome 1S"/>
</dbReference>
<keyword evidence="2" id="KW-1185">Reference proteome</keyword>
<evidence type="ECO:0000313" key="2">
    <source>
        <dbReference type="Proteomes" id="UP001157006"/>
    </source>
</evidence>
<name>A0AAV0Z3G9_VICFA</name>
<reference evidence="1 2" key="1">
    <citation type="submission" date="2023-01" db="EMBL/GenBank/DDBJ databases">
        <authorList>
            <person name="Kreplak J."/>
        </authorList>
    </citation>
    <scope>NUCLEOTIDE SEQUENCE [LARGE SCALE GENOMIC DNA]</scope>
</reference>
<organism evidence="1 2">
    <name type="scientific">Vicia faba</name>
    <name type="common">Broad bean</name>
    <name type="synonym">Faba vulgaris</name>
    <dbReference type="NCBI Taxonomy" id="3906"/>
    <lineage>
        <taxon>Eukaryota</taxon>
        <taxon>Viridiplantae</taxon>
        <taxon>Streptophyta</taxon>
        <taxon>Embryophyta</taxon>
        <taxon>Tracheophyta</taxon>
        <taxon>Spermatophyta</taxon>
        <taxon>Magnoliopsida</taxon>
        <taxon>eudicotyledons</taxon>
        <taxon>Gunneridae</taxon>
        <taxon>Pentapetalae</taxon>
        <taxon>rosids</taxon>
        <taxon>fabids</taxon>
        <taxon>Fabales</taxon>
        <taxon>Fabaceae</taxon>
        <taxon>Papilionoideae</taxon>
        <taxon>50 kb inversion clade</taxon>
        <taxon>NPAAA clade</taxon>
        <taxon>Hologalegina</taxon>
        <taxon>IRL clade</taxon>
        <taxon>Fabeae</taxon>
        <taxon>Vicia</taxon>
    </lineage>
</organism>
<sequence length="122" mass="13808">MPPGTSGYGSYIPSFTRPMFGGERNYEMPTSLIEVSTFSKNMTSVFSPYHRPGPMGNQFGHPTELRFPSKEMPTFTTSYAAIMRQQMDESNHEMVNMLTQQIGAILRPLIQSLTQSYQQLDT</sequence>
<proteinExistence type="predicted"/>
<dbReference type="EMBL" id="OX451735">
    <property type="protein sequence ID" value="CAI8593036.1"/>
    <property type="molecule type" value="Genomic_DNA"/>
</dbReference>
<dbReference type="AlphaFoldDB" id="A0AAV0Z3G9"/>
<accession>A0AAV0Z3G9</accession>
<evidence type="ECO:0000313" key="1">
    <source>
        <dbReference type="EMBL" id="CAI8593036.1"/>
    </source>
</evidence>